<evidence type="ECO:0000313" key="3">
    <source>
        <dbReference type="Proteomes" id="UP000675554"/>
    </source>
</evidence>
<evidence type="ECO:0000256" key="1">
    <source>
        <dbReference type="SAM" id="MobiDB-lite"/>
    </source>
</evidence>
<reference evidence="2" key="1">
    <citation type="submission" date="2021-04" db="EMBL/GenBank/DDBJ databases">
        <title>Sequencing of actinobacteria type strains.</title>
        <authorList>
            <person name="Nguyen G.-S."/>
            <person name="Wentzel A."/>
        </authorList>
    </citation>
    <scope>NUCLEOTIDE SEQUENCE</scope>
    <source>
        <strain evidence="2">DSM 42095</strain>
    </source>
</reference>
<name>A0A8T4J3B7_9ACTN</name>
<protein>
    <submittedName>
        <fullName evidence="2">Uncharacterized protein</fullName>
    </submittedName>
</protein>
<feature type="region of interest" description="Disordered" evidence="1">
    <location>
        <begin position="63"/>
        <end position="99"/>
    </location>
</feature>
<evidence type="ECO:0000313" key="2">
    <source>
        <dbReference type="EMBL" id="MBR7676697.1"/>
    </source>
</evidence>
<accession>A0A8T4J3B7</accession>
<organism evidence="2 3">
    <name type="scientific">Streptomyces daliensis</name>
    <dbReference type="NCBI Taxonomy" id="299421"/>
    <lineage>
        <taxon>Bacteria</taxon>
        <taxon>Bacillati</taxon>
        <taxon>Actinomycetota</taxon>
        <taxon>Actinomycetes</taxon>
        <taxon>Kitasatosporales</taxon>
        <taxon>Streptomycetaceae</taxon>
        <taxon>Streptomyces</taxon>
    </lineage>
</organism>
<dbReference type="EMBL" id="JAGSMN010000723">
    <property type="protein sequence ID" value="MBR7676697.1"/>
    <property type="molecule type" value="Genomic_DNA"/>
</dbReference>
<feature type="compositionally biased region" description="Basic and acidic residues" evidence="1">
    <location>
        <begin position="89"/>
        <end position="99"/>
    </location>
</feature>
<sequence>MDVTFTRTGERRYAVGVSVPGQPDRGMDPAPGYDTHIPHDLVHYVVEAELGLAAGLYGRTAEGGGSFLTRGEAGGSGRELRRQRRKQRRREDRLREDDHARRGDMAVSERFAGICDLAWRRRHGQRGEAAGWVPHEPLPPEDEAVVERILARLDEVAALWNGLPVGGSLTFAWPAVRPVEAPRAG</sequence>
<gene>
    <name evidence="2" type="ORF">KDA82_27565</name>
</gene>
<dbReference type="Proteomes" id="UP000675554">
    <property type="component" value="Unassembled WGS sequence"/>
</dbReference>
<proteinExistence type="predicted"/>
<keyword evidence="3" id="KW-1185">Reference proteome</keyword>
<dbReference type="AlphaFoldDB" id="A0A8T4J3B7"/>
<feature type="compositionally biased region" description="Gly residues" evidence="1">
    <location>
        <begin position="63"/>
        <end position="77"/>
    </location>
</feature>
<comment type="caution">
    <text evidence="2">The sequence shown here is derived from an EMBL/GenBank/DDBJ whole genome shotgun (WGS) entry which is preliminary data.</text>
</comment>